<organism evidence="1 2">
    <name type="scientific">Anaeromyces robustus</name>
    <dbReference type="NCBI Taxonomy" id="1754192"/>
    <lineage>
        <taxon>Eukaryota</taxon>
        <taxon>Fungi</taxon>
        <taxon>Fungi incertae sedis</taxon>
        <taxon>Chytridiomycota</taxon>
        <taxon>Chytridiomycota incertae sedis</taxon>
        <taxon>Neocallimastigomycetes</taxon>
        <taxon>Neocallimastigales</taxon>
        <taxon>Neocallimastigaceae</taxon>
        <taxon>Anaeromyces</taxon>
    </lineage>
</organism>
<protein>
    <submittedName>
        <fullName evidence="1">Uncharacterized protein</fullName>
    </submittedName>
</protein>
<reference evidence="1 2" key="2">
    <citation type="submission" date="2016-08" db="EMBL/GenBank/DDBJ databases">
        <title>Pervasive Adenine N6-methylation of Active Genes in Fungi.</title>
        <authorList>
            <consortium name="DOE Joint Genome Institute"/>
            <person name="Mondo S.J."/>
            <person name="Dannebaum R.O."/>
            <person name="Kuo R.C."/>
            <person name="Labutti K."/>
            <person name="Haridas S."/>
            <person name="Kuo A."/>
            <person name="Salamov A."/>
            <person name="Ahrendt S.R."/>
            <person name="Lipzen A."/>
            <person name="Sullivan W."/>
            <person name="Andreopoulos W.B."/>
            <person name="Clum A."/>
            <person name="Lindquist E."/>
            <person name="Daum C."/>
            <person name="Ramamoorthy G.K."/>
            <person name="Gryganskyi A."/>
            <person name="Culley D."/>
            <person name="Magnuson J.K."/>
            <person name="James T.Y."/>
            <person name="O'Malley M.A."/>
            <person name="Stajich J.E."/>
            <person name="Spatafora J.W."/>
            <person name="Visel A."/>
            <person name="Grigoriev I.V."/>
        </authorList>
    </citation>
    <scope>NUCLEOTIDE SEQUENCE [LARGE SCALE GENOMIC DNA]</scope>
    <source>
        <strain evidence="1 2">S4</strain>
    </source>
</reference>
<dbReference type="STRING" id="1754192.A0A1Y1XLJ5"/>
<proteinExistence type="predicted"/>
<keyword evidence="2" id="KW-1185">Reference proteome</keyword>
<evidence type="ECO:0000313" key="2">
    <source>
        <dbReference type="Proteomes" id="UP000193944"/>
    </source>
</evidence>
<accession>A0A1Y1XLJ5</accession>
<gene>
    <name evidence="1" type="ORF">BCR32DRAFT_275260</name>
</gene>
<dbReference type="AlphaFoldDB" id="A0A1Y1XLJ5"/>
<dbReference type="EMBL" id="MCFG01000019">
    <property type="protein sequence ID" value="ORX86617.1"/>
    <property type="molecule type" value="Genomic_DNA"/>
</dbReference>
<evidence type="ECO:0000313" key="1">
    <source>
        <dbReference type="EMBL" id="ORX86617.1"/>
    </source>
</evidence>
<dbReference type="OrthoDB" id="10645598at2759"/>
<reference evidence="1 2" key="1">
    <citation type="submission" date="2016-08" db="EMBL/GenBank/DDBJ databases">
        <title>A Parts List for Fungal Cellulosomes Revealed by Comparative Genomics.</title>
        <authorList>
            <consortium name="DOE Joint Genome Institute"/>
            <person name="Haitjema C.H."/>
            <person name="Gilmore S.P."/>
            <person name="Henske J.K."/>
            <person name="Solomon K.V."/>
            <person name="De Groot R."/>
            <person name="Kuo A."/>
            <person name="Mondo S.J."/>
            <person name="Salamov A.A."/>
            <person name="Labutti K."/>
            <person name="Zhao Z."/>
            <person name="Chiniquy J."/>
            <person name="Barry K."/>
            <person name="Brewer H.M."/>
            <person name="Purvine S.O."/>
            <person name="Wright A.T."/>
            <person name="Boxma B."/>
            <person name="Van Alen T."/>
            <person name="Hackstein J.H."/>
            <person name="Baker S.E."/>
            <person name="Grigoriev I.V."/>
            <person name="O'Malley M.A."/>
        </authorList>
    </citation>
    <scope>NUCLEOTIDE SEQUENCE [LARGE SCALE GENOMIC DNA]</scope>
    <source>
        <strain evidence="1 2">S4</strain>
    </source>
</reference>
<sequence>MIDIYLNLLYSKDNNKISCLSNENILELEKGSFDTIREISLTDDSMLINGIPFIKNVPNMKIVYDGANDKLINYSNNNIVWELYSNKTCNSIISNDNECNALYSVNSVKVNDDKLHLLPLGLFINTNYFNMTDYILEKQYKDVNNQTLEKYYYNVIYSFKVTDSGSLIVNDKIRILKMKVKI</sequence>
<comment type="caution">
    <text evidence="1">The sequence shown here is derived from an EMBL/GenBank/DDBJ whole genome shotgun (WGS) entry which is preliminary data.</text>
</comment>
<name>A0A1Y1XLJ5_9FUNG</name>
<dbReference type="Proteomes" id="UP000193944">
    <property type="component" value="Unassembled WGS sequence"/>
</dbReference>